<proteinExistence type="predicted"/>
<keyword evidence="2" id="KW-1185">Reference proteome</keyword>
<dbReference type="RefSeq" id="WP_344092244.1">
    <property type="nucleotide sequence ID" value="NZ_BAAAHB010000042.1"/>
</dbReference>
<protein>
    <submittedName>
        <fullName evidence="1">Uncharacterized protein</fullName>
    </submittedName>
</protein>
<name>A0ABP3K6I3_9ACTN</name>
<organism evidence="1 2">
    <name type="scientific">Streptomyces stramineus</name>
    <dbReference type="NCBI Taxonomy" id="173861"/>
    <lineage>
        <taxon>Bacteria</taxon>
        <taxon>Bacillati</taxon>
        <taxon>Actinomycetota</taxon>
        <taxon>Actinomycetes</taxon>
        <taxon>Kitasatosporales</taxon>
        <taxon>Streptomycetaceae</taxon>
        <taxon>Streptomyces</taxon>
    </lineage>
</organism>
<sequence>MSGADQGVGGWLSQGLLFPSGRQAWKQGQPVQALTGHLFDAVQIAASAVENLAGEPGDQGAQRAFRERGVHSAVIADPLGWYYALVPPGTAEGWDGDALCIGSSHSIAVPAPHRTDPPGVHWLLPPPEGERMLCDAYAVWQLTASEDERQ</sequence>
<accession>A0ABP3K6I3</accession>
<dbReference type="EMBL" id="BAAAHB010000042">
    <property type="protein sequence ID" value="GAA0472661.1"/>
    <property type="molecule type" value="Genomic_DNA"/>
</dbReference>
<evidence type="ECO:0000313" key="2">
    <source>
        <dbReference type="Proteomes" id="UP001499895"/>
    </source>
</evidence>
<reference evidence="2" key="1">
    <citation type="journal article" date="2019" name="Int. J. Syst. Evol. Microbiol.">
        <title>The Global Catalogue of Microorganisms (GCM) 10K type strain sequencing project: providing services to taxonomists for standard genome sequencing and annotation.</title>
        <authorList>
            <consortium name="The Broad Institute Genomics Platform"/>
            <consortium name="The Broad Institute Genome Sequencing Center for Infectious Disease"/>
            <person name="Wu L."/>
            <person name="Ma J."/>
        </authorList>
    </citation>
    <scope>NUCLEOTIDE SEQUENCE [LARGE SCALE GENOMIC DNA]</scope>
    <source>
        <strain evidence="2">JCM 10649</strain>
    </source>
</reference>
<comment type="caution">
    <text evidence="1">The sequence shown here is derived from an EMBL/GenBank/DDBJ whole genome shotgun (WGS) entry which is preliminary data.</text>
</comment>
<gene>
    <name evidence="1" type="ORF">GCM10009544_38330</name>
</gene>
<evidence type="ECO:0000313" key="1">
    <source>
        <dbReference type="EMBL" id="GAA0472661.1"/>
    </source>
</evidence>
<dbReference type="Proteomes" id="UP001499895">
    <property type="component" value="Unassembled WGS sequence"/>
</dbReference>